<evidence type="ECO:0000313" key="2">
    <source>
        <dbReference type="EMBL" id="PTB49505.1"/>
    </source>
</evidence>
<dbReference type="AlphaFoldDB" id="A0A2T3ZXH0"/>
<dbReference type="Proteomes" id="UP000241690">
    <property type="component" value="Unassembled WGS sequence"/>
</dbReference>
<sequence length="170" mass="19330">MASALVYLTKQNIVHHDIKPANIIYSEPRGAVLLDFGMSKEDFHGMVRSGGTPWYLPPEYLHVNKNGQHRLIRGFPGDIWALGVTMLYVLGKCRPEKTKDWLIRRAHKDGHDRVLMQSWIKSVAEYRKQLKEVDDGIGRLVSQMLYDNAELRVTAAELHAKVVAVKGVIK</sequence>
<dbReference type="GO" id="GO:0004672">
    <property type="term" value="F:protein kinase activity"/>
    <property type="evidence" value="ECO:0007669"/>
    <property type="project" value="InterPro"/>
</dbReference>
<dbReference type="PANTHER" id="PTHR24347">
    <property type="entry name" value="SERINE/THREONINE-PROTEIN KINASE"/>
    <property type="match status" value="1"/>
</dbReference>
<reference evidence="2 3" key="1">
    <citation type="submission" date="2016-07" db="EMBL/GenBank/DDBJ databases">
        <title>Multiple horizontal gene transfer events from other fungi enriched the ability of initially mycotrophic Trichoderma (Ascomycota) to feed on dead plant biomass.</title>
        <authorList>
            <consortium name="DOE Joint Genome Institute"/>
            <person name="Aerts A."/>
            <person name="Atanasova L."/>
            <person name="Chenthamara K."/>
            <person name="Zhang J."/>
            <person name="Grujic M."/>
            <person name="Henrissat B."/>
            <person name="Kuo A."/>
            <person name="Salamov A."/>
            <person name="Lipzen A."/>
            <person name="Labutti K."/>
            <person name="Barry K."/>
            <person name="Miao Y."/>
            <person name="Rahimi M.J."/>
            <person name="Shen Q."/>
            <person name="Grigoriev I.V."/>
            <person name="Kubicek C.P."/>
            <person name="Druzhinina I.S."/>
        </authorList>
    </citation>
    <scope>NUCLEOTIDE SEQUENCE [LARGE SCALE GENOMIC DNA]</scope>
    <source>
        <strain evidence="2 3">CBS 226.95</strain>
    </source>
</reference>
<proteinExistence type="predicted"/>
<dbReference type="RefSeq" id="XP_024769182.1">
    <property type="nucleotide sequence ID" value="XM_024913973.1"/>
</dbReference>
<dbReference type="GeneID" id="36622537"/>
<organism evidence="2 3">
    <name type="scientific">Trichoderma harzianum CBS 226.95</name>
    <dbReference type="NCBI Taxonomy" id="983964"/>
    <lineage>
        <taxon>Eukaryota</taxon>
        <taxon>Fungi</taxon>
        <taxon>Dikarya</taxon>
        <taxon>Ascomycota</taxon>
        <taxon>Pezizomycotina</taxon>
        <taxon>Sordariomycetes</taxon>
        <taxon>Hypocreomycetidae</taxon>
        <taxon>Hypocreales</taxon>
        <taxon>Hypocreaceae</taxon>
        <taxon>Trichoderma</taxon>
    </lineage>
</organism>
<dbReference type="STRING" id="983964.A0A2T3ZXH0"/>
<evidence type="ECO:0000259" key="1">
    <source>
        <dbReference type="PROSITE" id="PS50011"/>
    </source>
</evidence>
<dbReference type="Pfam" id="PF00069">
    <property type="entry name" value="Pkinase"/>
    <property type="match status" value="1"/>
</dbReference>
<dbReference type="InterPro" id="IPR000719">
    <property type="entry name" value="Prot_kinase_dom"/>
</dbReference>
<dbReference type="SMART" id="SM00220">
    <property type="entry name" value="S_TKc"/>
    <property type="match status" value="1"/>
</dbReference>
<dbReference type="EMBL" id="KZ679692">
    <property type="protein sequence ID" value="PTB49505.1"/>
    <property type="molecule type" value="Genomic_DNA"/>
</dbReference>
<feature type="domain" description="Protein kinase" evidence="1">
    <location>
        <begin position="1"/>
        <end position="162"/>
    </location>
</feature>
<protein>
    <recommendedName>
        <fullName evidence="1">Protein kinase domain-containing protein</fullName>
    </recommendedName>
</protein>
<dbReference type="SUPFAM" id="SSF56112">
    <property type="entry name" value="Protein kinase-like (PK-like)"/>
    <property type="match status" value="1"/>
</dbReference>
<dbReference type="GO" id="GO:0005524">
    <property type="term" value="F:ATP binding"/>
    <property type="evidence" value="ECO:0007669"/>
    <property type="project" value="InterPro"/>
</dbReference>
<dbReference type="Gene3D" id="1.10.510.10">
    <property type="entry name" value="Transferase(Phosphotransferase) domain 1"/>
    <property type="match status" value="1"/>
</dbReference>
<keyword evidence="3" id="KW-1185">Reference proteome</keyword>
<gene>
    <name evidence="2" type="ORF">M431DRAFT_275360</name>
</gene>
<name>A0A2T3ZXH0_TRIHA</name>
<dbReference type="PROSITE" id="PS50011">
    <property type="entry name" value="PROTEIN_KINASE_DOM"/>
    <property type="match status" value="1"/>
</dbReference>
<dbReference type="PROSITE" id="PS00108">
    <property type="entry name" value="PROTEIN_KINASE_ST"/>
    <property type="match status" value="1"/>
</dbReference>
<dbReference type="InterPro" id="IPR008271">
    <property type="entry name" value="Ser/Thr_kinase_AS"/>
</dbReference>
<dbReference type="InterPro" id="IPR011009">
    <property type="entry name" value="Kinase-like_dom_sf"/>
</dbReference>
<accession>A0A2T3ZXH0</accession>
<evidence type="ECO:0000313" key="3">
    <source>
        <dbReference type="Proteomes" id="UP000241690"/>
    </source>
</evidence>